<dbReference type="InterPro" id="IPR013761">
    <property type="entry name" value="SAM/pointed_sf"/>
</dbReference>
<sequence length="151" mass="17344">MTPVAQRVDAPPVCYSNAKNLASPVWRTDALTVPCSYLSRSTHGSQVFYPAPKCKTACKTSFICQPWRNMVPNCDYLLPKDPRQWTREHVACWLQHVITRHQLPSVQLDRFLMNGKALCLMSMEMFVHRVPLGGKLLYKDFQLRLSTVLYS</sequence>
<evidence type="ECO:0000313" key="3">
    <source>
        <dbReference type="RefSeq" id="XP_022239914.1"/>
    </source>
</evidence>
<feature type="domain" description="PNT" evidence="1">
    <location>
        <begin position="64"/>
        <end position="148"/>
    </location>
</feature>
<protein>
    <submittedName>
        <fullName evidence="3">ETS-like protein pointed isoform X1</fullName>
    </submittedName>
</protein>
<evidence type="ECO:0000313" key="2">
    <source>
        <dbReference type="Proteomes" id="UP000694941"/>
    </source>
</evidence>
<accession>A0ABM1S8F9</accession>
<dbReference type="SMART" id="SM00251">
    <property type="entry name" value="SAM_PNT"/>
    <property type="match status" value="1"/>
</dbReference>
<gene>
    <name evidence="3" type="primary">LOC106458087</name>
</gene>
<dbReference type="InterPro" id="IPR003118">
    <property type="entry name" value="Pointed_dom"/>
</dbReference>
<name>A0ABM1S8F9_LIMPO</name>
<keyword evidence="2" id="KW-1185">Reference proteome</keyword>
<dbReference type="CDD" id="cd08536">
    <property type="entry name" value="SAM_PNT-Mae"/>
    <property type="match status" value="1"/>
</dbReference>
<reference evidence="3" key="1">
    <citation type="submission" date="2025-08" db="UniProtKB">
        <authorList>
            <consortium name="RefSeq"/>
        </authorList>
    </citation>
    <scope>IDENTIFICATION</scope>
    <source>
        <tissue evidence="3">Muscle</tissue>
    </source>
</reference>
<dbReference type="Proteomes" id="UP000694941">
    <property type="component" value="Unplaced"/>
</dbReference>
<dbReference type="SUPFAM" id="SSF47769">
    <property type="entry name" value="SAM/Pointed domain"/>
    <property type="match status" value="1"/>
</dbReference>
<dbReference type="Pfam" id="PF02198">
    <property type="entry name" value="SAM_PNT"/>
    <property type="match status" value="1"/>
</dbReference>
<organism evidence="2 3">
    <name type="scientific">Limulus polyphemus</name>
    <name type="common">Atlantic horseshoe crab</name>
    <dbReference type="NCBI Taxonomy" id="6850"/>
    <lineage>
        <taxon>Eukaryota</taxon>
        <taxon>Metazoa</taxon>
        <taxon>Ecdysozoa</taxon>
        <taxon>Arthropoda</taxon>
        <taxon>Chelicerata</taxon>
        <taxon>Merostomata</taxon>
        <taxon>Xiphosura</taxon>
        <taxon>Limulidae</taxon>
        <taxon>Limulus</taxon>
    </lineage>
</organism>
<dbReference type="RefSeq" id="XP_022239914.1">
    <property type="nucleotide sequence ID" value="XM_022384206.1"/>
</dbReference>
<dbReference type="GeneID" id="106458087"/>
<dbReference type="PROSITE" id="PS51433">
    <property type="entry name" value="PNT"/>
    <property type="match status" value="1"/>
</dbReference>
<proteinExistence type="predicted"/>
<dbReference type="Gene3D" id="1.10.150.50">
    <property type="entry name" value="Transcription Factor, Ets-1"/>
    <property type="match status" value="1"/>
</dbReference>
<evidence type="ECO:0000259" key="1">
    <source>
        <dbReference type="PROSITE" id="PS51433"/>
    </source>
</evidence>